<accession>A0A1G8F9N8</accession>
<gene>
    <name evidence="1" type="ORF">SAMN05444695_103216</name>
</gene>
<keyword evidence="2" id="KW-1185">Reference proteome</keyword>
<dbReference type="Pfam" id="PF20060">
    <property type="entry name" value="DUF6459"/>
    <property type="match status" value="1"/>
</dbReference>
<proteinExistence type="predicted"/>
<sequence length="124" mass="13579">MREPAAPRDSSAFAELAIRRALEVVDRRRNPNQLRTFFAPEVVEHLHRLATAGARRGSRGTAILQTVHLRPVHSGPPHPAAGDSGPAEVVEFFGRYARGERSPAFAGRMEQTAGGWRVTSLLFA</sequence>
<dbReference type="RefSeq" id="WP_139278254.1">
    <property type="nucleotide sequence ID" value="NZ_FNDN01000003.1"/>
</dbReference>
<evidence type="ECO:0000313" key="1">
    <source>
        <dbReference type="EMBL" id="SDH78828.1"/>
    </source>
</evidence>
<dbReference type="AlphaFoldDB" id="A0A1G8F9N8"/>
<protein>
    <recommendedName>
        <fullName evidence="3">Nuclear transport factor 2 family protein</fullName>
    </recommendedName>
</protein>
<evidence type="ECO:0000313" key="2">
    <source>
        <dbReference type="Proteomes" id="UP000183263"/>
    </source>
</evidence>
<dbReference type="Proteomes" id="UP000183263">
    <property type="component" value="Unassembled WGS sequence"/>
</dbReference>
<organism evidence="1 2">
    <name type="scientific">Rhodococcus triatomae</name>
    <dbReference type="NCBI Taxonomy" id="300028"/>
    <lineage>
        <taxon>Bacteria</taxon>
        <taxon>Bacillati</taxon>
        <taxon>Actinomycetota</taxon>
        <taxon>Actinomycetes</taxon>
        <taxon>Mycobacteriales</taxon>
        <taxon>Nocardiaceae</taxon>
        <taxon>Rhodococcus</taxon>
    </lineage>
</organism>
<dbReference type="InterPro" id="IPR045596">
    <property type="entry name" value="DUF6459"/>
</dbReference>
<dbReference type="EMBL" id="FNDN01000003">
    <property type="protein sequence ID" value="SDH78828.1"/>
    <property type="molecule type" value="Genomic_DNA"/>
</dbReference>
<reference evidence="1 2" key="1">
    <citation type="submission" date="2016-10" db="EMBL/GenBank/DDBJ databases">
        <authorList>
            <person name="de Groot N.N."/>
        </authorList>
    </citation>
    <scope>NUCLEOTIDE SEQUENCE [LARGE SCALE GENOMIC DNA]</scope>
    <source>
        <strain evidence="1 2">DSM 44892</strain>
    </source>
</reference>
<evidence type="ECO:0008006" key="3">
    <source>
        <dbReference type="Google" id="ProtNLM"/>
    </source>
</evidence>
<name>A0A1G8F9N8_9NOCA</name>